<dbReference type="SMART" id="SM00345">
    <property type="entry name" value="HTH_GNTR"/>
    <property type="match status" value="1"/>
</dbReference>
<dbReference type="Gene3D" id="1.10.10.10">
    <property type="entry name" value="Winged helix-like DNA-binding domain superfamily/Winged helix DNA-binding domain"/>
    <property type="match status" value="1"/>
</dbReference>
<dbReference type="SMART" id="SM00866">
    <property type="entry name" value="UTRA"/>
    <property type="match status" value="1"/>
</dbReference>
<dbReference type="InterPro" id="IPR000524">
    <property type="entry name" value="Tscrpt_reg_HTH_GntR"/>
</dbReference>
<dbReference type="OrthoDB" id="8584262at2"/>
<dbReference type="SUPFAM" id="SSF64288">
    <property type="entry name" value="Chorismate lyase-like"/>
    <property type="match status" value="1"/>
</dbReference>
<gene>
    <name evidence="5" type="ORF">DFR41_101822</name>
</gene>
<dbReference type="GO" id="GO:0045892">
    <property type="term" value="P:negative regulation of DNA-templated transcription"/>
    <property type="evidence" value="ECO:0007669"/>
    <property type="project" value="TreeGrafter"/>
</dbReference>
<dbReference type="Gene3D" id="3.40.1410.10">
    <property type="entry name" value="Chorismate lyase-like"/>
    <property type="match status" value="1"/>
</dbReference>
<keyword evidence="6" id="KW-1185">Reference proteome</keyword>
<dbReference type="Proteomes" id="UP000255265">
    <property type="component" value="Unassembled WGS sequence"/>
</dbReference>
<dbReference type="STRING" id="433924.NS331_00965"/>
<dbReference type="Pfam" id="PF00392">
    <property type="entry name" value="GntR"/>
    <property type="match status" value="1"/>
</dbReference>
<evidence type="ECO:0000313" key="5">
    <source>
        <dbReference type="EMBL" id="RDI29066.1"/>
    </source>
</evidence>
<sequence length="239" mass="26166">MAEIPQSLHARLRDELRASILDARLKPGDKLPSESELQAAHDVSRITVRQALGALQAEGLIVKLHGKGAFVSHPKAAQSLNRLQGLNEALAAEARAVSNKRLAWREVRAPAAVAQKLGLSGNTTVYHLQTVRYLEREPLSVNNSWLLATLGERLSRVDFSQRDLIDVFEHEGGVAVGRADLEIGAGTARAADARLLKLETGAPVLEVERVVHDQTGTPVHVESAVYRADTFRYRLSLQR</sequence>
<dbReference type="GO" id="GO:0003700">
    <property type="term" value="F:DNA-binding transcription factor activity"/>
    <property type="evidence" value="ECO:0007669"/>
    <property type="project" value="InterPro"/>
</dbReference>
<evidence type="ECO:0000256" key="1">
    <source>
        <dbReference type="ARBA" id="ARBA00023015"/>
    </source>
</evidence>
<dbReference type="SUPFAM" id="SSF46785">
    <property type="entry name" value="Winged helix' DNA-binding domain"/>
    <property type="match status" value="1"/>
</dbReference>
<dbReference type="PRINTS" id="PR00035">
    <property type="entry name" value="HTHGNTR"/>
</dbReference>
<dbReference type="Pfam" id="PF07702">
    <property type="entry name" value="UTRA"/>
    <property type="match status" value="1"/>
</dbReference>
<evidence type="ECO:0000256" key="2">
    <source>
        <dbReference type="ARBA" id="ARBA00023125"/>
    </source>
</evidence>
<proteinExistence type="predicted"/>
<organism evidence="5 6">
    <name type="scientific">Pseudacidovorax intermedius</name>
    <dbReference type="NCBI Taxonomy" id="433924"/>
    <lineage>
        <taxon>Bacteria</taxon>
        <taxon>Pseudomonadati</taxon>
        <taxon>Pseudomonadota</taxon>
        <taxon>Betaproteobacteria</taxon>
        <taxon>Burkholderiales</taxon>
        <taxon>Comamonadaceae</taxon>
        <taxon>Pseudacidovorax</taxon>
    </lineage>
</organism>
<feature type="domain" description="HTH gntR-type" evidence="4">
    <location>
        <begin position="6"/>
        <end position="74"/>
    </location>
</feature>
<reference evidence="5 6" key="1">
    <citation type="submission" date="2018-07" db="EMBL/GenBank/DDBJ databases">
        <title>Genomic Encyclopedia of Type Strains, Phase IV (KMG-IV): sequencing the most valuable type-strain genomes for metagenomic binning, comparative biology and taxonomic classification.</title>
        <authorList>
            <person name="Goeker M."/>
        </authorList>
    </citation>
    <scope>NUCLEOTIDE SEQUENCE [LARGE SCALE GENOMIC DNA]</scope>
    <source>
        <strain evidence="5 6">DSM 21352</strain>
    </source>
</reference>
<accession>A0A370FMW4</accession>
<dbReference type="InterPro" id="IPR036388">
    <property type="entry name" value="WH-like_DNA-bd_sf"/>
</dbReference>
<keyword evidence="1" id="KW-0805">Transcription regulation</keyword>
<dbReference type="InterPro" id="IPR028978">
    <property type="entry name" value="Chorismate_lyase_/UTRA_dom_sf"/>
</dbReference>
<comment type="caution">
    <text evidence="5">The sequence shown here is derived from an EMBL/GenBank/DDBJ whole genome shotgun (WGS) entry which is preliminary data.</text>
</comment>
<dbReference type="AlphaFoldDB" id="A0A370FMW4"/>
<dbReference type="GO" id="GO:0003677">
    <property type="term" value="F:DNA binding"/>
    <property type="evidence" value="ECO:0007669"/>
    <property type="project" value="UniProtKB-KW"/>
</dbReference>
<name>A0A370FMW4_9BURK</name>
<dbReference type="CDD" id="cd07377">
    <property type="entry name" value="WHTH_GntR"/>
    <property type="match status" value="1"/>
</dbReference>
<evidence type="ECO:0000259" key="4">
    <source>
        <dbReference type="PROSITE" id="PS50949"/>
    </source>
</evidence>
<dbReference type="InterPro" id="IPR050679">
    <property type="entry name" value="Bact_HTH_transcr_reg"/>
</dbReference>
<dbReference type="RefSeq" id="WP_147284314.1">
    <property type="nucleotide sequence ID" value="NZ_QQAV01000001.1"/>
</dbReference>
<protein>
    <submittedName>
        <fullName evidence="5">GntR family transcriptional regulator</fullName>
    </submittedName>
</protein>
<evidence type="ECO:0000313" key="6">
    <source>
        <dbReference type="Proteomes" id="UP000255265"/>
    </source>
</evidence>
<evidence type="ECO:0000256" key="3">
    <source>
        <dbReference type="ARBA" id="ARBA00023163"/>
    </source>
</evidence>
<dbReference type="EMBL" id="QQAV01000001">
    <property type="protein sequence ID" value="RDI29066.1"/>
    <property type="molecule type" value="Genomic_DNA"/>
</dbReference>
<keyword evidence="2" id="KW-0238">DNA-binding</keyword>
<dbReference type="PROSITE" id="PS50949">
    <property type="entry name" value="HTH_GNTR"/>
    <property type="match status" value="1"/>
</dbReference>
<dbReference type="InterPro" id="IPR036390">
    <property type="entry name" value="WH_DNA-bd_sf"/>
</dbReference>
<dbReference type="PANTHER" id="PTHR44846:SF1">
    <property type="entry name" value="MANNOSYL-D-GLYCERATE TRANSPORT_METABOLISM SYSTEM REPRESSOR MNGR-RELATED"/>
    <property type="match status" value="1"/>
</dbReference>
<dbReference type="InterPro" id="IPR011663">
    <property type="entry name" value="UTRA"/>
</dbReference>
<keyword evidence="3" id="KW-0804">Transcription</keyword>
<dbReference type="PANTHER" id="PTHR44846">
    <property type="entry name" value="MANNOSYL-D-GLYCERATE TRANSPORT/METABOLISM SYSTEM REPRESSOR MNGR-RELATED"/>
    <property type="match status" value="1"/>
</dbReference>